<keyword evidence="2" id="KW-0472">Membrane</keyword>
<feature type="transmembrane region" description="Helical" evidence="2">
    <location>
        <begin position="83"/>
        <end position="105"/>
    </location>
</feature>
<feature type="transmembrane region" description="Helical" evidence="2">
    <location>
        <begin position="111"/>
        <end position="131"/>
    </location>
</feature>
<name>A0ABS7SHB5_9MICO</name>
<dbReference type="Proteomes" id="UP000826651">
    <property type="component" value="Unassembled WGS sequence"/>
</dbReference>
<evidence type="ECO:0000313" key="4">
    <source>
        <dbReference type="Proteomes" id="UP000826651"/>
    </source>
</evidence>
<dbReference type="RefSeq" id="WP_223411716.1">
    <property type="nucleotide sequence ID" value="NZ_JAGSHT010000036.1"/>
</dbReference>
<accession>A0ABS7SHB5</accession>
<protein>
    <recommendedName>
        <fullName evidence="5">DUF3592 domain-containing protein</fullName>
    </recommendedName>
</protein>
<dbReference type="EMBL" id="JAGSHT010000036">
    <property type="protein sequence ID" value="MBZ2199744.1"/>
    <property type="molecule type" value="Genomic_DNA"/>
</dbReference>
<keyword evidence="2" id="KW-1133">Transmembrane helix</keyword>
<gene>
    <name evidence="3" type="ORF">KCQ71_26620</name>
</gene>
<evidence type="ECO:0000313" key="3">
    <source>
        <dbReference type="EMBL" id="MBZ2199744.1"/>
    </source>
</evidence>
<reference evidence="3 4" key="1">
    <citation type="submission" date="2021-04" db="EMBL/GenBank/DDBJ databases">
        <title>Ruania sp. nov., isolated from sandy soil of mangrove forest.</title>
        <authorList>
            <person name="Ge X."/>
            <person name="Huang R."/>
            <person name="Liu W."/>
        </authorList>
    </citation>
    <scope>NUCLEOTIDE SEQUENCE [LARGE SCALE GENOMIC DNA]</scope>
    <source>
        <strain evidence="3 4">N2-46</strain>
    </source>
</reference>
<comment type="caution">
    <text evidence="3">The sequence shown here is derived from an EMBL/GenBank/DDBJ whole genome shotgun (WGS) entry which is preliminary data.</text>
</comment>
<organism evidence="3 4">
    <name type="scientific">Occultella gossypii</name>
    <dbReference type="NCBI Taxonomy" id="2800820"/>
    <lineage>
        <taxon>Bacteria</taxon>
        <taxon>Bacillati</taxon>
        <taxon>Actinomycetota</taxon>
        <taxon>Actinomycetes</taxon>
        <taxon>Micrococcales</taxon>
        <taxon>Ruaniaceae</taxon>
        <taxon>Occultella</taxon>
    </lineage>
</organism>
<keyword evidence="4" id="KW-1185">Reference proteome</keyword>
<feature type="region of interest" description="Disordered" evidence="1">
    <location>
        <begin position="1"/>
        <end position="72"/>
    </location>
</feature>
<evidence type="ECO:0000256" key="2">
    <source>
        <dbReference type="SAM" id="Phobius"/>
    </source>
</evidence>
<evidence type="ECO:0008006" key="5">
    <source>
        <dbReference type="Google" id="ProtNLM"/>
    </source>
</evidence>
<proteinExistence type="predicted"/>
<sequence length="255" mass="26966">MSAGRQEPGNQYGRPPAYGGQPAYGEQPAYGRPAAYGAQNTPRYGPGSVQGAHSGPPSPAYPPHRVGIGEPARVDLRPTTKGIVIQILGTVLMLAIGGVALTGGLTSDQGLAPIIVGAIFMLLGLLLLFLLPKVLRARALEIGPTGLEYHDPKGNPWAVRWTDLATVDVKYGYPRARRSPLSEGVVVALEFTLRAGAEAQYPDLRHYRRGNAYRLALGRREDLLGPLAQALGAFAPPQIFGGVTNLGSITAMSLI</sequence>
<evidence type="ECO:0000256" key="1">
    <source>
        <dbReference type="SAM" id="MobiDB-lite"/>
    </source>
</evidence>
<keyword evidence="2" id="KW-0812">Transmembrane</keyword>